<reference evidence="2 3" key="1">
    <citation type="submission" date="2019-03" db="EMBL/GenBank/DDBJ databases">
        <title>Complete Genome Sequence of Paraburkholderia dipogonis ICMP 19430T, a Nitrogen-fixing Symbiont of the South African Invasive Legume Dipogon lignosus in New Zealand.</title>
        <authorList>
            <person name="De Meyer S.E."/>
        </authorList>
    </citation>
    <scope>NUCLEOTIDE SEQUENCE [LARGE SCALE GENOMIC DNA]</scope>
    <source>
        <strain evidence="2 3">ICMP 19430</strain>
    </source>
</reference>
<evidence type="ECO:0000313" key="3">
    <source>
        <dbReference type="Proteomes" id="UP000297385"/>
    </source>
</evidence>
<dbReference type="GO" id="GO:0004150">
    <property type="term" value="F:dihydroneopterin aldolase activity"/>
    <property type="evidence" value="ECO:0007669"/>
    <property type="project" value="InterPro"/>
</dbReference>
<feature type="domain" description="Dihydroneopterin aldolase/epimerase" evidence="1">
    <location>
        <begin position="11"/>
        <end position="122"/>
    </location>
</feature>
<comment type="caution">
    <text evidence="2">The sequence shown here is derived from an EMBL/GenBank/DDBJ whole genome shotgun (WGS) entry which is preliminary data.</text>
</comment>
<dbReference type="SUPFAM" id="SSF55620">
    <property type="entry name" value="Tetrahydrobiopterin biosynthesis enzymes-like"/>
    <property type="match status" value="1"/>
</dbReference>
<dbReference type="Proteomes" id="UP000297385">
    <property type="component" value="Unassembled WGS sequence"/>
</dbReference>
<accession>A0A4Y8ML71</accession>
<evidence type="ECO:0000313" key="2">
    <source>
        <dbReference type="EMBL" id="TFE38164.1"/>
    </source>
</evidence>
<dbReference type="Gene3D" id="3.30.1130.10">
    <property type="match status" value="1"/>
</dbReference>
<dbReference type="RefSeq" id="WP_134465802.1">
    <property type="nucleotide sequence ID" value="NZ_JBHMFL010000109.1"/>
</dbReference>
<dbReference type="GeneID" id="97310134"/>
<proteinExistence type="predicted"/>
<name>A0A4Y8ML71_9BURK</name>
<dbReference type="InterPro" id="IPR043133">
    <property type="entry name" value="GTP-CH-I_C/QueF"/>
</dbReference>
<dbReference type="AlphaFoldDB" id="A0A4Y8ML71"/>
<gene>
    <name evidence="2" type="ORF">E2553_37450</name>
</gene>
<organism evidence="2 3">
    <name type="scientific">Paraburkholderia dipogonis</name>
    <dbReference type="NCBI Taxonomy" id="1211383"/>
    <lineage>
        <taxon>Bacteria</taxon>
        <taxon>Pseudomonadati</taxon>
        <taxon>Pseudomonadota</taxon>
        <taxon>Betaproteobacteria</taxon>
        <taxon>Burkholderiales</taxon>
        <taxon>Burkholderiaceae</taxon>
        <taxon>Paraburkholderia</taxon>
    </lineage>
</organism>
<dbReference type="InterPro" id="IPR006157">
    <property type="entry name" value="FolB_dom"/>
</dbReference>
<dbReference type="SMART" id="SM00905">
    <property type="entry name" value="FolB"/>
    <property type="match status" value="1"/>
</dbReference>
<sequence>MSNALIDCRRVFVKNYQADAWIGAYESELERPQKMRFNVDLFVALRCSTPERDELHEIVNSDIIASAIQSVLSRGHIRLQETMCDEIVAALFEEGRVRAVRVQTEKLAVYQGCESVGTEVFKIRPDGGK</sequence>
<protein>
    <submittedName>
        <fullName evidence="2">Dihydroneopterin aldolase</fullName>
    </submittedName>
</protein>
<dbReference type="EMBL" id="SNVI01000004">
    <property type="protein sequence ID" value="TFE38164.1"/>
    <property type="molecule type" value="Genomic_DNA"/>
</dbReference>
<dbReference type="Pfam" id="PF02152">
    <property type="entry name" value="FolB"/>
    <property type="match status" value="1"/>
</dbReference>
<dbReference type="GO" id="GO:0006760">
    <property type="term" value="P:folic acid-containing compound metabolic process"/>
    <property type="evidence" value="ECO:0007669"/>
    <property type="project" value="InterPro"/>
</dbReference>
<evidence type="ECO:0000259" key="1">
    <source>
        <dbReference type="SMART" id="SM00905"/>
    </source>
</evidence>